<name>A0A131YKN3_RHIAP</name>
<accession>A0A131YKN3</accession>
<feature type="transmembrane region" description="Helical" evidence="1">
    <location>
        <begin position="12"/>
        <end position="32"/>
    </location>
</feature>
<dbReference type="AlphaFoldDB" id="A0A131YKN3"/>
<organism evidence="2">
    <name type="scientific">Rhipicephalus appendiculatus</name>
    <name type="common">Brown ear tick</name>
    <dbReference type="NCBI Taxonomy" id="34631"/>
    <lineage>
        <taxon>Eukaryota</taxon>
        <taxon>Metazoa</taxon>
        <taxon>Ecdysozoa</taxon>
        <taxon>Arthropoda</taxon>
        <taxon>Chelicerata</taxon>
        <taxon>Arachnida</taxon>
        <taxon>Acari</taxon>
        <taxon>Parasitiformes</taxon>
        <taxon>Ixodida</taxon>
        <taxon>Ixodoidea</taxon>
        <taxon>Ixodidae</taxon>
        <taxon>Rhipicephalinae</taxon>
        <taxon>Rhipicephalus</taxon>
        <taxon>Rhipicephalus</taxon>
    </lineage>
</organism>
<feature type="transmembrane region" description="Helical" evidence="1">
    <location>
        <begin position="52"/>
        <end position="71"/>
    </location>
</feature>
<evidence type="ECO:0000256" key="1">
    <source>
        <dbReference type="SAM" id="Phobius"/>
    </source>
</evidence>
<dbReference type="PANTHER" id="PTHR16213">
    <property type="entry name" value="SELENOPROTEIN N"/>
    <property type="match status" value="1"/>
</dbReference>
<dbReference type="PANTHER" id="PTHR16213:SF78">
    <property type="entry name" value="SELENOPROTEIN N"/>
    <property type="match status" value="1"/>
</dbReference>
<keyword evidence="1" id="KW-0472">Membrane</keyword>
<sequence>MTTSRQLRPTAVIGWAAIVAVAAVIFSLSYRSDVPLDSLSNCYALFDRLKNAEFAFVYASVGALLASIGFGRESGRLESRNVTIRSSFRGIDVSSLSKNVAEEVLSDPNSNLHALLLWNEPQQHVRTLPLSKFSAFLPPRGNIHGNPWWLVEAEGLRNSDGHVEANVYEPPACGTPAEALLSELFGMFHRNVFLVTRAAPAGTAAVVMRSGNGTLDILFRSHIEFQISAPPQQPLWFTPAQFEGLVVISDDGSALHHFEAHVPTNRQLNVDLEWRAQQHNSDVQRTEVDIGKVAEMALSLHSPSGQQLAEMHSSSLSSDEKDEALRKLHQMFFPFLKVPYHNLSAAAAEAKRHEKLVHSIITWGPLDDQSC</sequence>
<keyword evidence="1" id="KW-1133">Transmembrane helix</keyword>
<dbReference type="GO" id="GO:0005789">
    <property type="term" value="C:endoplasmic reticulum membrane"/>
    <property type="evidence" value="ECO:0007669"/>
    <property type="project" value="TreeGrafter"/>
</dbReference>
<evidence type="ECO:0000313" key="2">
    <source>
        <dbReference type="EMBL" id="JAP79000.1"/>
    </source>
</evidence>
<dbReference type="GO" id="GO:0055074">
    <property type="term" value="P:calcium ion homeostasis"/>
    <property type="evidence" value="ECO:0007669"/>
    <property type="project" value="TreeGrafter"/>
</dbReference>
<proteinExistence type="predicted"/>
<keyword evidence="1" id="KW-0812">Transmembrane</keyword>
<reference evidence="2" key="1">
    <citation type="journal article" date="2016" name="Ticks Tick Borne Dis.">
        <title>De novo assembly and annotation of the salivary gland transcriptome of Rhipicephalus appendiculatus male and female ticks during blood feeding.</title>
        <authorList>
            <person name="de Castro M.H."/>
            <person name="de Klerk D."/>
            <person name="Pienaar R."/>
            <person name="Latif A.A."/>
            <person name="Rees D.J."/>
            <person name="Mans B.J."/>
        </authorList>
    </citation>
    <scope>NUCLEOTIDE SEQUENCE</scope>
    <source>
        <tissue evidence="2">Salivary glands</tissue>
    </source>
</reference>
<dbReference type="EMBL" id="GEDV01009557">
    <property type="protein sequence ID" value="JAP79000.1"/>
    <property type="molecule type" value="Transcribed_RNA"/>
</dbReference>
<protein>
    <submittedName>
        <fullName evidence="2">Selenoprotein n</fullName>
    </submittedName>
</protein>